<comment type="caution">
    <text evidence="2">The sequence shown here is derived from an EMBL/GenBank/DDBJ whole genome shotgun (WGS) entry which is preliminary data.</text>
</comment>
<feature type="region of interest" description="Disordered" evidence="1">
    <location>
        <begin position="1"/>
        <end position="43"/>
    </location>
</feature>
<name>A0AAW2VET0_9LAMI</name>
<gene>
    <name evidence="2" type="ORF">Slati_2857400</name>
</gene>
<protein>
    <submittedName>
        <fullName evidence="2">Uncharacterized protein</fullName>
    </submittedName>
</protein>
<evidence type="ECO:0000256" key="1">
    <source>
        <dbReference type="SAM" id="MobiDB-lite"/>
    </source>
</evidence>
<reference evidence="2" key="2">
    <citation type="journal article" date="2024" name="Plant">
        <title>Genomic evolution and insights into agronomic trait innovations of Sesamum species.</title>
        <authorList>
            <person name="Miao H."/>
            <person name="Wang L."/>
            <person name="Qu L."/>
            <person name="Liu H."/>
            <person name="Sun Y."/>
            <person name="Le M."/>
            <person name="Wang Q."/>
            <person name="Wei S."/>
            <person name="Zheng Y."/>
            <person name="Lin W."/>
            <person name="Duan Y."/>
            <person name="Cao H."/>
            <person name="Xiong S."/>
            <person name="Wang X."/>
            <person name="Wei L."/>
            <person name="Li C."/>
            <person name="Ma Q."/>
            <person name="Ju M."/>
            <person name="Zhao R."/>
            <person name="Li G."/>
            <person name="Mu C."/>
            <person name="Tian Q."/>
            <person name="Mei H."/>
            <person name="Zhang T."/>
            <person name="Gao T."/>
            <person name="Zhang H."/>
        </authorList>
    </citation>
    <scope>NUCLEOTIDE SEQUENCE</scope>
    <source>
        <strain evidence="2">KEN1</strain>
    </source>
</reference>
<dbReference type="EMBL" id="JACGWN010000010">
    <property type="protein sequence ID" value="KAL0426826.1"/>
    <property type="molecule type" value="Genomic_DNA"/>
</dbReference>
<reference evidence="2" key="1">
    <citation type="submission" date="2020-06" db="EMBL/GenBank/DDBJ databases">
        <authorList>
            <person name="Li T."/>
            <person name="Hu X."/>
            <person name="Zhang T."/>
            <person name="Song X."/>
            <person name="Zhang H."/>
            <person name="Dai N."/>
            <person name="Sheng W."/>
            <person name="Hou X."/>
            <person name="Wei L."/>
        </authorList>
    </citation>
    <scope>NUCLEOTIDE SEQUENCE</scope>
    <source>
        <strain evidence="2">KEN1</strain>
        <tissue evidence="2">Leaf</tissue>
    </source>
</reference>
<dbReference type="AlphaFoldDB" id="A0AAW2VET0"/>
<proteinExistence type="predicted"/>
<sequence length="61" mass="6540">MPWNPTVMHRRSGLKPPPLRSPAAGHLSLSAAPQSGGANIIRPNTPLTRCIFRSPSISLAR</sequence>
<evidence type="ECO:0000313" key="2">
    <source>
        <dbReference type="EMBL" id="KAL0426826.1"/>
    </source>
</evidence>
<accession>A0AAW2VET0</accession>
<organism evidence="2">
    <name type="scientific">Sesamum latifolium</name>
    <dbReference type="NCBI Taxonomy" id="2727402"/>
    <lineage>
        <taxon>Eukaryota</taxon>
        <taxon>Viridiplantae</taxon>
        <taxon>Streptophyta</taxon>
        <taxon>Embryophyta</taxon>
        <taxon>Tracheophyta</taxon>
        <taxon>Spermatophyta</taxon>
        <taxon>Magnoliopsida</taxon>
        <taxon>eudicotyledons</taxon>
        <taxon>Gunneridae</taxon>
        <taxon>Pentapetalae</taxon>
        <taxon>asterids</taxon>
        <taxon>lamiids</taxon>
        <taxon>Lamiales</taxon>
        <taxon>Pedaliaceae</taxon>
        <taxon>Sesamum</taxon>
    </lineage>
</organism>